<dbReference type="Pfam" id="PF13302">
    <property type="entry name" value="Acetyltransf_3"/>
    <property type="match status" value="1"/>
</dbReference>
<dbReference type="Proteomes" id="UP000696413">
    <property type="component" value="Unassembled WGS sequence"/>
</dbReference>
<accession>A0ABS6HYX6</accession>
<dbReference type="SUPFAM" id="SSF55729">
    <property type="entry name" value="Acyl-CoA N-acyltransferases (Nat)"/>
    <property type="match status" value="1"/>
</dbReference>
<organism evidence="2 3">
    <name type="scientific">Mycolicibacterium goodii</name>
    <name type="common">Mycobacterium goodii</name>
    <dbReference type="NCBI Taxonomy" id="134601"/>
    <lineage>
        <taxon>Bacteria</taxon>
        <taxon>Bacillati</taxon>
        <taxon>Actinomycetota</taxon>
        <taxon>Actinomycetes</taxon>
        <taxon>Mycobacteriales</taxon>
        <taxon>Mycobacteriaceae</taxon>
        <taxon>Mycolicibacterium</taxon>
    </lineage>
</organism>
<dbReference type="InterPro" id="IPR016181">
    <property type="entry name" value="Acyl_CoA_acyltransferase"/>
</dbReference>
<dbReference type="EMBL" id="JAHBOM010000028">
    <property type="protein sequence ID" value="MBU8826672.1"/>
    <property type="molecule type" value="Genomic_DNA"/>
</dbReference>
<evidence type="ECO:0000259" key="1">
    <source>
        <dbReference type="PROSITE" id="PS51186"/>
    </source>
</evidence>
<dbReference type="InterPro" id="IPR051908">
    <property type="entry name" value="Ribosomal_N-acetyltransferase"/>
</dbReference>
<sequence length="203" mass="22725">MTGVTSAGVPVTLRAPRLSDASAWRSVRLANQHLIEPFWDHSELSWAERHSCRAWIREWASAHRRMRCGAAVHTVIEVEGRLAGQCDAWIDGYHGRGELGLWVDGRLATRGVGTTAIRLMVWHLFEDRGVERVAAPIAAGNAVTIRMAQRLGFVREGVLRSYMTVGSGRCDHELWSLTRADWADVCALYRDSGSPHGERRDRV</sequence>
<dbReference type="RefSeq" id="WP_214395938.1">
    <property type="nucleotide sequence ID" value="NZ_JAHBOL010000009.1"/>
</dbReference>
<feature type="domain" description="N-acetyltransferase" evidence="1">
    <location>
        <begin position="25"/>
        <end position="180"/>
    </location>
</feature>
<evidence type="ECO:0000313" key="2">
    <source>
        <dbReference type="EMBL" id="MBU8826672.1"/>
    </source>
</evidence>
<keyword evidence="3" id="KW-1185">Reference proteome</keyword>
<comment type="caution">
    <text evidence="2">The sequence shown here is derived from an EMBL/GenBank/DDBJ whole genome shotgun (WGS) entry which is preliminary data.</text>
</comment>
<dbReference type="PROSITE" id="PS51186">
    <property type="entry name" value="GNAT"/>
    <property type="match status" value="1"/>
</dbReference>
<dbReference type="InterPro" id="IPR000182">
    <property type="entry name" value="GNAT_dom"/>
</dbReference>
<protein>
    <submittedName>
        <fullName evidence="2">GNAT family N-acetyltransferase</fullName>
    </submittedName>
</protein>
<proteinExistence type="predicted"/>
<gene>
    <name evidence="2" type="ORF">KL859_27850</name>
</gene>
<name>A0ABS6HYX6_MYCGD</name>
<dbReference type="PANTHER" id="PTHR43441">
    <property type="entry name" value="RIBOSOMAL-PROTEIN-SERINE ACETYLTRANSFERASE"/>
    <property type="match status" value="1"/>
</dbReference>
<evidence type="ECO:0000313" key="3">
    <source>
        <dbReference type="Proteomes" id="UP000696413"/>
    </source>
</evidence>
<dbReference type="PANTHER" id="PTHR43441:SF10">
    <property type="entry name" value="ACETYLTRANSFERASE"/>
    <property type="match status" value="1"/>
</dbReference>
<dbReference type="Gene3D" id="3.40.630.30">
    <property type="match status" value="1"/>
</dbReference>
<reference evidence="2 3" key="1">
    <citation type="submission" date="2021-05" db="EMBL/GenBank/DDBJ databases">
        <title>Draft Genome Sequences of Clinical Respiratory Isolates of Mycobacterium goodii Recovered in Ireland.</title>
        <authorList>
            <person name="Flanagan P.R."/>
            <person name="Mok S."/>
            <person name="Roycroft E."/>
            <person name="Rogers T.R."/>
            <person name="Fitzgibbon M."/>
        </authorList>
    </citation>
    <scope>NUCLEOTIDE SEQUENCE [LARGE SCALE GENOMIC DNA]</scope>
    <source>
        <strain evidence="2 3">14IE55</strain>
    </source>
</reference>